<proteinExistence type="predicted"/>
<evidence type="ECO:0000313" key="3">
    <source>
        <dbReference type="Proteomes" id="UP001597108"/>
    </source>
</evidence>
<dbReference type="EC" id="3.1.-.-" evidence="2"/>
<evidence type="ECO:0000313" key="2">
    <source>
        <dbReference type="EMBL" id="MFD0982120.1"/>
    </source>
</evidence>
<dbReference type="GO" id="GO:0016787">
    <property type="term" value="F:hydrolase activity"/>
    <property type="evidence" value="ECO:0007669"/>
    <property type="project" value="UniProtKB-KW"/>
</dbReference>
<dbReference type="EMBL" id="JBHTJT010000050">
    <property type="protein sequence ID" value="MFD0982120.1"/>
    <property type="molecule type" value="Genomic_DNA"/>
</dbReference>
<comment type="caution">
    <text evidence="2">The sequence shown here is derived from an EMBL/GenBank/DDBJ whole genome shotgun (WGS) entry which is preliminary data.</text>
</comment>
<keyword evidence="3" id="KW-1185">Reference proteome</keyword>
<dbReference type="PANTHER" id="PTHR42850:SF4">
    <property type="entry name" value="ZINC-DEPENDENT ENDOPOLYPHOSPHATASE"/>
    <property type="match status" value="1"/>
</dbReference>
<dbReference type="RefSeq" id="WP_386077595.1">
    <property type="nucleotide sequence ID" value="NZ_JBHTJT010000050.1"/>
</dbReference>
<sequence length="260" mass="28365">MSFLSHLLPAALMERLDHHPAADAPPEPENLTYAVGDVHGCDAKLKRLLAQIEEDRDGRTADIVFLGDYIDRGPDGAGVLRRVKALQDAEPDRVVCLMGNHDLMMLDFLSAPASLAQRWLDYGGEETMTSFGVPSYSDVDLRERASVRARALREAAGPGLLGWLANLPLWWRSGNVVAVHGQTDPLRAMIAQRENVLLWGRPAARIVPRRDGSWVVHGHTPVPEPRVANRHVAIDTAAFRGGPLTAAVLGEGTPRFLSAT</sequence>
<dbReference type="InterPro" id="IPR004843">
    <property type="entry name" value="Calcineurin-like_PHP"/>
</dbReference>
<accession>A0ABW3IWC2</accession>
<keyword evidence="2" id="KW-0378">Hydrolase</keyword>
<organism evidence="2 3">
    <name type="scientific">Tropicimonas aquimaris</name>
    <dbReference type="NCBI Taxonomy" id="914152"/>
    <lineage>
        <taxon>Bacteria</taxon>
        <taxon>Pseudomonadati</taxon>
        <taxon>Pseudomonadota</taxon>
        <taxon>Alphaproteobacteria</taxon>
        <taxon>Rhodobacterales</taxon>
        <taxon>Roseobacteraceae</taxon>
        <taxon>Tropicimonas</taxon>
    </lineage>
</organism>
<dbReference type="InterPro" id="IPR050126">
    <property type="entry name" value="Ap4A_hydrolase"/>
</dbReference>
<dbReference type="Gene3D" id="3.60.21.10">
    <property type="match status" value="1"/>
</dbReference>
<dbReference type="SUPFAM" id="SSF56300">
    <property type="entry name" value="Metallo-dependent phosphatases"/>
    <property type="match status" value="1"/>
</dbReference>
<dbReference type="InterPro" id="IPR029052">
    <property type="entry name" value="Metallo-depent_PP-like"/>
</dbReference>
<dbReference type="CDD" id="cd00144">
    <property type="entry name" value="MPP_PPP_family"/>
    <property type="match status" value="1"/>
</dbReference>
<name>A0ABW3IWC2_9RHOB</name>
<evidence type="ECO:0000259" key="1">
    <source>
        <dbReference type="Pfam" id="PF00149"/>
    </source>
</evidence>
<reference evidence="3" key="1">
    <citation type="journal article" date="2019" name="Int. J. Syst. Evol. Microbiol.">
        <title>The Global Catalogue of Microorganisms (GCM) 10K type strain sequencing project: providing services to taxonomists for standard genome sequencing and annotation.</title>
        <authorList>
            <consortium name="The Broad Institute Genomics Platform"/>
            <consortium name="The Broad Institute Genome Sequencing Center for Infectious Disease"/>
            <person name="Wu L."/>
            <person name="Ma J."/>
        </authorList>
    </citation>
    <scope>NUCLEOTIDE SEQUENCE [LARGE SCALE GENOMIC DNA]</scope>
    <source>
        <strain evidence="3">CCUG 60524</strain>
    </source>
</reference>
<gene>
    <name evidence="2" type="ORF">ACFQ2S_21010</name>
</gene>
<feature type="domain" description="Calcineurin-like phosphoesterase" evidence="1">
    <location>
        <begin position="34"/>
        <end position="223"/>
    </location>
</feature>
<protein>
    <submittedName>
        <fullName evidence="2">Metallophosphoesterase family protein</fullName>
        <ecNumber evidence="2">3.1.-.-</ecNumber>
    </submittedName>
</protein>
<dbReference type="PANTHER" id="PTHR42850">
    <property type="entry name" value="METALLOPHOSPHOESTERASE"/>
    <property type="match status" value="1"/>
</dbReference>
<dbReference type="Pfam" id="PF00149">
    <property type="entry name" value="Metallophos"/>
    <property type="match status" value="1"/>
</dbReference>
<dbReference type="Proteomes" id="UP001597108">
    <property type="component" value="Unassembled WGS sequence"/>
</dbReference>